<protein>
    <submittedName>
        <fullName evidence="6">Substrate-binding domain-containing protein</fullName>
    </submittedName>
</protein>
<gene>
    <name evidence="6" type="ORF">HF519_03045</name>
</gene>
<dbReference type="Pfam" id="PF13377">
    <property type="entry name" value="Peripla_BP_3"/>
    <property type="match status" value="1"/>
</dbReference>
<dbReference type="Gene3D" id="1.10.260.40">
    <property type="entry name" value="lambda repressor-like DNA-binding domains"/>
    <property type="match status" value="1"/>
</dbReference>
<dbReference type="Pfam" id="PF00356">
    <property type="entry name" value="LacI"/>
    <property type="match status" value="1"/>
</dbReference>
<keyword evidence="3" id="KW-0238">DNA-binding</keyword>
<dbReference type="EMBL" id="JAAXKZ010000006">
    <property type="protein sequence ID" value="NMH90575.1"/>
    <property type="molecule type" value="Genomic_DNA"/>
</dbReference>
<dbReference type="AlphaFoldDB" id="A0A848DDB5"/>
<evidence type="ECO:0000313" key="6">
    <source>
        <dbReference type="EMBL" id="NMH90575.1"/>
    </source>
</evidence>
<feature type="domain" description="HTH lacI-type" evidence="5">
    <location>
        <begin position="1"/>
        <end position="57"/>
    </location>
</feature>
<keyword evidence="4" id="KW-0804">Transcription</keyword>
<evidence type="ECO:0000313" key="7">
    <source>
        <dbReference type="Proteomes" id="UP000586918"/>
    </source>
</evidence>
<reference evidence="6 7" key="1">
    <citation type="submission" date="2020-04" db="EMBL/GenBank/DDBJ databases">
        <authorList>
            <person name="Klaysubun C."/>
            <person name="Duangmal K."/>
            <person name="Lipun K."/>
        </authorList>
    </citation>
    <scope>NUCLEOTIDE SEQUENCE [LARGE SCALE GENOMIC DNA]</scope>
    <source>
        <strain evidence="6 7">DSM 45300</strain>
    </source>
</reference>
<dbReference type="RefSeq" id="WP_169410074.1">
    <property type="nucleotide sequence ID" value="NZ_JAAXKZ010000006.1"/>
</dbReference>
<name>A0A848DDB5_9PSEU</name>
<dbReference type="PANTHER" id="PTHR30146:SF148">
    <property type="entry name" value="HTH-TYPE TRANSCRIPTIONAL REPRESSOR PURR-RELATED"/>
    <property type="match status" value="1"/>
</dbReference>
<dbReference type="InterPro" id="IPR010982">
    <property type="entry name" value="Lambda_DNA-bd_dom_sf"/>
</dbReference>
<dbReference type="InterPro" id="IPR046335">
    <property type="entry name" value="LacI/GalR-like_sensor"/>
</dbReference>
<dbReference type="PROSITE" id="PS50932">
    <property type="entry name" value="HTH_LACI_2"/>
    <property type="match status" value="1"/>
</dbReference>
<dbReference type="CDD" id="cd01392">
    <property type="entry name" value="HTH_LacI"/>
    <property type="match status" value="1"/>
</dbReference>
<evidence type="ECO:0000256" key="2">
    <source>
        <dbReference type="ARBA" id="ARBA00023015"/>
    </source>
</evidence>
<proteinExistence type="predicted"/>
<dbReference type="InterPro" id="IPR028082">
    <property type="entry name" value="Peripla_BP_I"/>
</dbReference>
<evidence type="ECO:0000256" key="3">
    <source>
        <dbReference type="ARBA" id="ARBA00023125"/>
    </source>
</evidence>
<dbReference type="GO" id="GO:0003700">
    <property type="term" value="F:DNA-binding transcription factor activity"/>
    <property type="evidence" value="ECO:0007669"/>
    <property type="project" value="TreeGrafter"/>
</dbReference>
<evidence type="ECO:0000256" key="1">
    <source>
        <dbReference type="ARBA" id="ARBA00022491"/>
    </source>
</evidence>
<dbReference type="SMART" id="SM00354">
    <property type="entry name" value="HTH_LACI"/>
    <property type="match status" value="1"/>
</dbReference>
<keyword evidence="2" id="KW-0805">Transcription regulation</keyword>
<dbReference type="Gene3D" id="3.40.50.2300">
    <property type="match status" value="2"/>
</dbReference>
<organism evidence="6 7">
    <name type="scientific">Pseudonocardia bannensis</name>
    <dbReference type="NCBI Taxonomy" id="630973"/>
    <lineage>
        <taxon>Bacteria</taxon>
        <taxon>Bacillati</taxon>
        <taxon>Actinomycetota</taxon>
        <taxon>Actinomycetes</taxon>
        <taxon>Pseudonocardiales</taxon>
        <taxon>Pseudonocardiaceae</taxon>
        <taxon>Pseudonocardia</taxon>
    </lineage>
</organism>
<evidence type="ECO:0000256" key="4">
    <source>
        <dbReference type="ARBA" id="ARBA00023163"/>
    </source>
</evidence>
<dbReference type="InterPro" id="IPR000843">
    <property type="entry name" value="HTH_LacI"/>
</dbReference>
<dbReference type="CDD" id="cd06288">
    <property type="entry name" value="PBP1_sucrose_transcription_regulator"/>
    <property type="match status" value="1"/>
</dbReference>
<evidence type="ECO:0000259" key="5">
    <source>
        <dbReference type="PROSITE" id="PS50932"/>
    </source>
</evidence>
<keyword evidence="1" id="KW-0678">Repressor</keyword>
<dbReference type="Proteomes" id="UP000586918">
    <property type="component" value="Unassembled WGS sequence"/>
</dbReference>
<sequence>MTLTEVARRAEVSPTTASFVLNGRLDMRISEDARQRVLRAAHELGYRPNLVSRGLRTKITHTVALVSDTIATEPYAGEIVHGSLAAAVAREHLLYVGETEDDPEVEARLIEHFLDRQVDGFVYATMFTRGARVPKRIQDHPLVLLNCTADGLAAPSVLPHEREAGRSAATALLDAGHREGIYLVGEQVPGVFAASERHAGINEVLHARGADLAGLLPCRWWPESGFEAVSEFLRSGRRPRALICYNDRIALGAYQALQEAGLGVPTDTSVVSFDDSDLASWLRPKLTSVALPHYEMGRIAVELLLSRSRGGHDGDGGGYKVVWVPMPLRERASVGPPSR</sequence>
<keyword evidence="7" id="KW-1185">Reference proteome</keyword>
<dbReference type="SUPFAM" id="SSF47413">
    <property type="entry name" value="lambda repressor-like DNA-binding domains"/>
    <property type="match status" value="1"/>
</dbReference>
<dbReference type="PANTHER" id="PTHR30146">
    <property type="entry name" value="LACI-RELATED TRANSCRIPTIONAL REPRESSOR"/>
    <property type="match status" value="1"/>
</dbReference>
<dbReference type="SUPFAM" id="SSF53822">
    <property type="entry name" value="Periplasmic binding protein-like I"/>
    <property type="match status" value="1"/>
</dbReference>
<comment type="caution">
    <text evidence="6">The sequence shown here is derived from an EMBL/GenBank/DDBJ whole genome shotgun (WGS) entry which is preliminary data.</text>
</comment>
<accession>A0A848DDB5</accession>
<dbReference type="GO" id="GO:0000976">
    <property type="term" value="F:transcription cis-regulatory region binding"/>
    <property type="evidence" value="ECO:0007669"/>
    <property type="project" value="TreeGrafter"/>
</dbReference>